<keyword evidence="8" id="KW-0812">Transmembrane</keyword>
<dbReference type="InterPro" id="IPR005467">
    <property type="entry name" value="His_kinase_dom"/>
</dbReference>
<dbReference type="Pfam" id="PF02518">
    <property type="entry name" value="HATPase_c"/>
    <property type="match status" value="1"/>
</dbReference>
<feature type="transmembrane region" description="Helical" evidence="8">
    <location>
        <begin position="155"/>
        <end position="174"/>
    </location>
</feature>
<dbReference type="InterPro" id="IPR036097">
    <property type="entry name" value="HisK_dim/P_sf"/>
</dbReference>
<dbReference type="Gene3D" id="1.10.287.130">
    <property type="match status" value="1"/>
</dbReference>
<evidence type="ECO:0000256" key="1">
    <source>
        <dbReference type="ARBA" id="ARBA00000085"/>
    </source>
</evidence>
<evidence type="ECO:0000256" key="3">
    <source>
        <dbReference type="ARBA" id="ARBA00022553"/>
    </source>
</evidence>
<dbReference type="SUPFAM" id="SSF55874">
    <property type="entry name" value="ATPase domain of HSP90 chaperone/DNA topoisomerase II/histidine kinase"/>
    <property type="match status" value="1"/>
</dbReference>
<feature type="region of interest" description="Disordered" evidence="7">
    <location>
        <begin position="456"/>
        <end position="477"/>
    </location>
</feature>
<comment type="catalytic activity">
    <reaction evidence="1">
        <text>ATP + protein L-histidine = ADP + protein N-phospho-L-histidine.</text>
        <dbReference type="EC" id="2.7.13.3"/>
    </reaction>
</comment>
<feature type="transmembrane region" description="Helical" evidence="8">
    <location>
        <begin position="180"/>
        <end position="197"/>
    </location>
</feature>
<dbReference type="InterPro" id="IPR011006">
    <property type="entry name" value="CheY-like_superfamily"/>
</dbReference>
<dbReference type="CDD" id="cd00156">
    <property type="entry name" value="REC"/>
    <property type="match status" value="1"/>
</dbReference>
<sequence length="596" mass="64676">MPSSLAAVRHLLAGPPASTLPLAVQRVQVHLLLQKTDPFRLLSPVPFAIPLAVVFHQTWNSFAPLAWALLFVLACGWCFVRRMKLDRDEGIRDADIPAVLRRRTEDIFLLGAMWGLAPWMLDPHGDVAYLTLNALFVVGAVSIGSMIVTTHRQAIAAFSIPAGIGMVSACASFGGPVGWLIASCGALFVVVTLGWAFQQADLLQESLVVRFEKEDLARRLAHQVELFEAANREKTRFFAAASHDLRQPLHAISLFISSLERARLADGEAQTVGQLSNSVQALAHSLDAMLDVSRLDAGAVQPAFEVVPVHELFVSLQNTFEGRAQEKGLHLRMRAPGPLAVLSDRLLLERLLANLVDNAIKYTASGGVLVAARVAPSTHPMQVCFEILDTGIGIPPDQHARIFDEFYQVGNAQRDRRMGLGIGLSIVRRLSELLVHPVTLASRPGRGTRFTVRVPQSTAPALQAPDAARPEAAREPSADKLPKHVLVIDDEVDSRQAMATWLASHGCAVSTAGSLPQAEDILRHETVQAVIADFRLPGERSGLDFLVALRSQSPQIRTLLVTGETAPQRITAIRASGVPCLYKPVRAPQLLDALAE</sequence>
<organism evidence="11 12">
    <name type="scientific">Ramlibacter pallidus</name>
    <dbReference type="NCBI Taxonomy" id="2780087"/>
    <lineage>
        <taxon>Bacteria</taxon>
        <taxon>Pseudomonadati</taxon>
        <taxon>Pseudomonadota</taxon>
        <taxon>Betaproteobacteria</taxon>
        <taxon>Burkholderiales</taxon>
        <taxon>Comamonadaceae</taxon>
        <taxon>Ramlibacter</taxon>
    </lineage>
</organism>
<evidence type="ECO:0000313" key="12">
    <source>
        <dbReference type="Proteomes" id="UP000806285"/>
    </source>
</evidence>
<keyword evidence="5 11" id="KW-0418">Kinase</keyword>
<dbReference type="SUPFAM" id="SSF47384">
    <property type="entry name" value="Homodimeric domain of signal transducing histidine kinase"/>
    <property type="match status" value="1"/>
</dbReference>
<evidence type="ECO:0000313" key="11">
    <source>
        <dbReference type="EMBL" id="MBE7369056.1"/>
    </source>
</evidence>
<dbReference type="Proteomes" id="UP000806285">
    <property type="component" value="Unassembled WGS sequence"/>
</dbReference>
<dbReference type="InterPro" id="IPR003661">
    <property type="entry name" value="HisK_dim/P_dom"/>
</dbReference>
<evidence type="ECO:0000256" key="4">
    <source>
        <dbReference type="ARBA" id="ARBA00022679"/>
    </source>
</evidence>
<dbReference type="EMBL" id="JADDIV010000004">
    <property type="protein sequence ID" value="MBE7369056.1"/>
    <property type="molecule type" value="Genomic_DNA"/>
</dbReference>
<dbReference type="PROSITE" id="PS50110">
    <property type="entry name" value="RESPONSE_REGULATORY"/>
    <property type="match status" value="1"/>
</dbReference>
<evidence type="ECO:0000256" key="8">
    <source>
        <dbReference type="SAM" id="Phobius"/>
    </source>
</evidence>
<feature type="domain" description="Response regulatory" evidence="10">
    <location>
        <begin position="484"/>
        <end position="596"/>
    </location>
</feature>
<evidence type="ECO:0000259" key="9">
    <source>
        <dbReference type="PROSITE" id="PS50109"/>
    </source>
</evidence>
<keyword evidence="4" id="KW-0808">Transferase</keyword>
<evidence type="ECO:0000256" key="7">
    <source>
        <dbReference type="SAM" id="MobiDB-lite"/>
    </source>
</evidence>
<feature type="transmembrane region" description="Helical" evidence="8">
    <location>
        <begin position="65"/>
        <end position="83"/>
    </location>
</feature>
<evidence type="ECO:0000256" key="6">
    <source>
        <dbReference type="PROSITE-ProRule" id="PRU00169"/>
    </source>
</evidence>
<dbReference type="InterPro" id="IPR036890">
    <property type="entry name" value="HATPase_C_sf"/>
</dbReference>
<evidence type="ECO:0000256" key="2">
    <source>
        <dbReference type="ARBA" id="ARBA00012438"/>
    </source>
</evidence>
<dbReference type="GO" id="GO:0016301">
    <property type="term" value="F:kinase activity"/>
    <property type="evidence" value="ECO:0007669"/>
    <property type="project" value="UniProtKB-KW"/>
</dbReference>
<dbReference type="CDD" id="cd00082">
    <property type="entry name" value="HisKA"/>
    <property type="match status" value="1"/>
</dbReference>
<dbReference type="SMART" id="SM00388">
    <property type="entry name" value="HisKA"/>
    <property type="match status" value="1"/>
</dbReference>
<protein>
    <recommendedName>
        <fullName evidence="2">histidine kinase</fullName>
        <ecNumber evidence="2">2.7.13.3</ecNumber>
    </recommendedName>
</protein>
<keyword evidence="8" id="KW-0472">Membrane</keyword>
<feature type="domain" description="Histidine kinase" evidence="9">
    <location>
        <begin position="240"/>
        <end position="458"/>
    </location>
</feature>
<dbReference type="PANTHER" id="PTHR43047">
    <property type="entry name" value="TWO-COMPONENT HISTIDINE PROTEIN KINASE"/>
    <property type="match status" value="1"/>
</dbReference>
<dbReference type="SMART" id="SM00448">
    <property type="entry name" value="REC"/>
    <property type="match status" value="1"/>
</dbReference>
<dbReference type="InterPro" id="IPR003594">
    <property type="entry name" value="HATPase_dom"/>
</dbReference>
<dbReference type="SMART" id="SM00387">
    <property type="entry name" value="HATPase_c"/>
    <property type="match status" value="1"/>
</dbReference>
<dbReference type="SUPFAM" id="SSF52172">
    <property type="entry name" value="CheY-like"/>
    <property type="match status" value="1"/>
</dbReference>
<proteinExistence type="predicted"/>
<dbReference type="PROSITE" id="PS50109">
    <property type="entry name" value="HIS_KIN"/>
    <property type="match status" value="1"/>
</dbReference>
<keyword evidence="12" id="KW-1185">Reference proteome</keyword>
<keyword evidence="3 6" id="KW-0597">Phosphoprotein</keyword>
<gene>
    <name evidence="11" type="ORF">IM787_15945</name>
</gene>
<dbReference type="PANTHER" id="PTHR43047:SF9">
    <property type="entry name" value="HISTIDINE KINASE"/>
    <property type="match status" value="1"/>
</dbReference>
<dbReference type="EC" id="2.7.13.3" evidence="2"/>
<name>A0ABR9S6B2_9BURK</name>
<evidence type="ECO:0000256" key="5">
    <source>
        <dbReference type="ARBA" id="ARBA00022777"/>
    </source>
</evidence>
<reference evidence="11 12" key="1">
    <citation type="submission" date="2020-10" db="EMBL/GenBank/DDBJ databases">
        <title>Ramlibacter sp. HM2 16S ribosomal RNA gene Genome sequencing and assembly.</title>
        <authorList>
            <person name="Kang M."/>
        </authorList>
    </citation>
    <scope>NUCLEOTIDE SEQUENCE [LARGE SCALE GENOMIC DNA]</scope>
    <source>
        <strain evidence="11 12">HM2</strain>
    </source>
</reference>
<dbReference type="PRINTS" id="PR00344">
    <property type="entry name" value="BCTRLSENSOR"/>
</dbReference>
<dbReference type="Gene3D" id="3.40.50.2300">
    <property type="match status" value="1"/>
</dbReference>
<dbReference type="RefSeq" id="WP_193677664.1">
    <property type="nucleotide sequence ID" value="NZ_JADDIV010000004.1"/>
</dbReference>
<dbReference type="Gene3D" id="3.30.565.10">
    <property type="entry name" value="Histidine kinase-like ATPase, C-terminal domain"/>
    <property type="match status" value="1"/>
</dbReference>
<comment type="caution">
    <text evidence="11">The sequence shown here is derived from an EMBL/GenBank/DDBJ whole genome shotgun (WGS) entry which is preliminary data.</text>
</comment>
<feature type="transmembrane region" description="Helical" evidence="8">
    <location>
        <begin position="127"/>
        <end position="148"/>
    </location>
</feature>
<feature type="modified residue" description="4-aspartylphosphate" evidence="6">
    <location>
        <position position="533"/>
    </location>
</feature>
<dbReference type="Pfam" id="PF00072">
    <property type="entry name" value="Response_reg"/>
    <property type="match status" value="1"/>
</dbReference>
<keyword evidence="8" id="KW-1133">Transmembrane helix</keyword>
<evidence type="ECO:0000259" key="10">
    <source>
        <dbReference type="PROSITE" id="PS50110"/>
    </source>
</evidence>
<feature type="compositionally biased region" description="Basic and acidic residues" evidence="7">
    <location>
        <begin position="468"/>
        <end position="477"/>
    </location>
</feature>
<accession>A0ABR9S6B2</accession>
<dbReference type="InterPro" id="IPR004358">
    <property type="entry name" value="Sig_transdc_His_kin-like_C"/>
</dbReference>
<dbReference type="InterPro" id="IPR001789">
    <property type="entry name" value="Sig_transdc_resp-reg_receiver"/>
</dbReference>
<dbReference type="Pfam" id="PF00512">
    <property type="entry name" value="HisKA"/>
    <property type="match status" value="1"/>
</dbReference>